<dbReference type="GO" id="GO:0000307">
    <property type="term" value="C:cyclin-dependent protein kinase holoenzyme complex"/>
    <property type="evidence" value="ECO:0007669"/>
    <property type="project" value="TreeGrafter"/>
</dbReference>
<dbReference type="GO" id="GO:0005634">
    <property type="term" value="C:nucleus"/>
    <property type="evidence" value="ECO:0007669"/>
    <property type="project" value="TreeGrafter"/>
</dbReference>
<dbReference type="GO" id="GO:0019901">
    <property type="term" value="F:protein kinase binding"/>
    <property type="evidence" value="ECO:0007669"/>
    <property type="project" value="InterPro"/>
</dbReference>
<evidence type="ECO:0000259" key="1">
    <source>
        <dbReference type="Pfam" id="PF00134"/>
    </source>
</evidence>
<gene>
    <name evidence="2" type="ORF">BJ085DRAFT_9579</name>
</gene>
<dbReference type="CDD" id="cd20557">
    <property type="entry name" value="CYCLIN_ScPCL1-like"/>
    <property type="match status" value="1"/>
</dbReference>
<reference evidence="3" key="1">
    <citation type="journal article" date="2018" name="Nat. Microbiol.">
        <title>Leveraging single-cell genomics to expand the fungal tree of life.</title>
        <authorList>
            <person name="Ahrendt S.R."/>
            <person name="Quandt C.A."/>
            <person name="Ciobanu D."/>
            <person name="Clum A."/>
            <person name="Salamov A."/>
            <person name="Andreopoulos B."/>
            <person name="Cheng J.F."/>
            <person name="Woyke T."/>
            <person name="Pelin A."/>
            <person name="Henrissat B."/>
            <person name="Reynolds N.K."/>
            <person name="Benny G.L."/>
            <person name="Smith M.E."/>
            <person name="James T.Y."/>
            <person name="Grigoriev I.V."/>
        </authorList>
    </citation>
    <scope>NUCLEOTIDE SEQUENCE [LARGE SCALE GENOMIC DNA]</scope>
    <source>
        <strain evidence="3">RSA 468</strain>
    </source>
</reference>
<organism evidence="2 3">
    <name type="scientific">Dimargaris cristalligena</name>
    <dbReference type="NCBI Taxonomy" id="215637"/>
    <lineage>
        <taxon>Eukaryota</taxon>
        <taxon>Fungi</taxon>
        <taxon>Fungi incertae sedis</taxon>
        <taxon>Zoopagomycota</taxon>
        <taxon>Kickxellomycotina</taxon>
        <taxon>Dimargaritomycetes</taxon>
        <taxon>Dimargaritales</taxon>
        <taxon>Dimargaritaceae</taxon>
        <taxon>Dimargaris</taxon>
    </lineage>
</organism>
<protein>
    <submittedName>
        <fullName evidence="2">Cyclin domain-containing protein</fullName>
    </submittedName>
</protein>
<dbReference type="InterPro" id="IPR036915">
    <property type="entry name" value="Cyclin-like_sf"/>
</dbReference>
<dbReference type="AlphaFoldDB" id="A0A4P9ZZX2"/>
<dbReference type="Pfam" id="PF00134">
    <property type="entry name" value="Cyclin_N"/>
    <property type="match status" value="1"/>
</dbReference>
<accession>A0A4P9ZZX2</accession>
<evidence type="ECO:0000313" key="2">
    <source>
        <dbReference type="EMBL" id="RKP39305.1"/>
    </source>
</evidence>
<dbReference type="SUPFAM" id="SSF47954">
    <property type="entry name" value="Cyclin-like"/>
    <property type="match status" value="1"/>
</dbReference>
<dbReference type="PANTHER" id="PTHR15615:SF108">
    <property type="entry name" value="PROTEIN CNPPD1"/>
    <property type="match status" value="1"/>
</dbReference>
<feature type="domain" description="Cyclin N-terminal" evidence="1">
    <location>
        <begin position="3"/>
        <end position="79"/>
    </location>
</feature>
<dbReference type="InterPro" id="IPR006671">
    <property type="entry name" value="Cyclin_N"/>
</dbReference>
<dbReference type="PANTHER" id="PTHR15615">
    <property type="match status" value="1"/>
</dbReference>
<dbReference type="InterPro" id="IPR013922">
    <property type="entry name" value="Cyclin_PHO80-like"/>
</dbReference>
<sequence>VTSLIYVERLRSYLPITARGSSGTPYRIFMGALMLADKFLNDNKSFRTQTIAAATGDLFDVQQINQMEATFMSLVRYKLWINCKDLDDFV</sequence>
<dbReference type="STRING" id="215637.A0A4P9ZZX2"/>
<dbReference type="Gene3D" id="1.10.472.10">
    <property type="entry name" value="Cyclin-like"/>
    <property type="match status" value="1"/>
</dbReference>
<feature type="non-terminal residue" evidence="2">
    <location>
        <position position="1"/>
    </location>
</feature>
<feature type="non-terminal residue" evidence="2">
    <location>
        <position position="90"/>
    </location>
</feature>
<name>A0A4P9ZZX2_9FUNG</name>
<dbReference type="Proteomes" id="UP000268162">
    <property type="component" value="Unassembled WGS sequence"/>
</dbReference>
<keyword evidence="3" id="KW-1185">Reference proteome</keyword>
<proteinExistence type="predicted"/>
<dbReference type="GO" id="GO:0016538">
    <property type="term" value="F:cyclin-dependent protein serine/threonine kinase regulator activity"/>
    <property type="evidence" value="ECO:0007669"/>
    <property type="project" value="TreeGrafter"/>
</dbReference>
<evidence type="ECO:0000313" key="3">
    <source>
        <dbReference type="Proteomes" id="UP000268162"/>
    </source>
</evidence>
<dbReference type="EMBL" id="ML002281">
    <property type="protein sequence ID" value="RKP39305.1"/>
    <property type="molecule type" value="Genomic_DNA"/>
</dbReference>